<comment type="caution">
    <text evidence="8">Lacks conserved residue(s) required for the propagation of feature annotation.</text>
</comment>
<evidence type="ECO:0000256" key="1">
    <source>
        <dbReference type="ARBA" id="ARBA00022490"/>
    </source>
</evidence>
<evidence type="ECO:0000256" key="2">
    <source>
        <dbReference type="ARBA" id="ARBA00022679"/>
    </source>
</evidence>
<comment type="subcellular location">
    <subcellularLocation>
        <location evidence="8">Cytoplasm</location>
    </subcellularLocation>
</comment>
<dbReference type="PANTHER" id="PTHR19136:SF81">
    <property type="entry name" value="MOLYBDENUM COFACTOR GUANYLYLTRANSFERASE"/>
    <property type="match status" value="1"/>
</dbReference>
<evidence type="ECO:0000313" key="10">
    <source>
        <dbReference type="EMBL" id="HFC98549.1"/>
    </source>
</evidence>
<comment type="caution">
    <text evidence="10">The sequence shown here is derived from an EMBL/GenBank/DDBJ whole genome shotgun (WGS) entry which is preliminary data.</text>
</comment>
<reference evidence="10" key="1">
    <citation type="journal article" date="2020" name="mSystems">
        <title>Genome- and Community-Level Interaction Insights into Carbon Utilization and Element Cycling Functions of Hydrothermarchaeota in Hydrothermal Sediment.</title>
        <authorList>
            <person name="Zhou Z."/>
            <person name="Liu Y."/>
            <person name="Xu W."/>
            <person name="Pan J."/>
            <person name="Luo Z.H."/>
            <person name="Li M."/>
        </authorList>
    </citation>
    <scope>NUCLEOTIDE SEQUENCE [LARGE SCALE GENOMIC DNA]</scope>
    <source>
        <strain evidence="10">HyVt-483</strain>
    </source>
</reference>
<feature type="binding site" evidence="8">
    <location>
        <begin position="10"/>
        <end position="12"/>
    </location>
    <ligand>
        <name>GTP</name>
        <dbReference type="ChEBI" id="CHEBI:37565"/>
    </ligand>
</feature>
<accession>A0A7C3CQM8</accession>
<dbReference type="EC" id="2.7.7.77" evidence="8"/>
<organism evidence="10">
    <name type="scientific">Thermosulfurimonas dismutans</name>
    <dbReference type="NCBI Taxonomy" id="999894"/>
    <lineage>
        <taxon>Bacteria</taxon>
        <taxon>Pseudomonadati</taxon>
        <taxon>Thermodesulfobacteriota</taxon>
        <taxon>Thermodesulfobacteria</taxon>
        <taxon>Thermodesulfobacteriales</taxon>
        <taxon>Thermodesulfobacteriaceae</taxon>
        <taxon>Thermosulfurimonas</taxon>
    </lineage>
</organism>
<comment type="function">
    <text evidence="8">Transfers a GMP moiety from GTP to Mo-molybdopterin (Mo-MPT) cofactor (Moco or molybdenum cofactor) to form Mo-molybdopterin guanine dinucleotide (Mo-MGD) cofactor.</text>
</comment>
<dbReference type="InterPro" id="IPR025877">
    <property type="entry name" value="MobA-like_NTP_Trfase"/>
</dbReference>
<proteinExistence type="inferred from homology"/>
<evidence type="ECO:0000256" key="3">
    <source>
        <dbReference type="ARBA" id="ARBA00022723"/>
    </source>
</evidence>
<feature type="binding site" evidence="8">
    <location>
        <position position="101"/>
    </location>
    <ligand>
        <name>GTP</name>
        <dbReference type="ChEBI" id="CHEBI:37565"/>
    </ligand>
</feature>
<comment type="domain">
    <text evidence="8">The N-terminal domain determines nucleotide recognition and specific binding, while the C-terminal domain determines the specific binding to the target protein.</text>
</comment>
<keyword evidence="7 8" id="KW-0501">Molybdenum cofactor biosynthesis</keyword>
<dbReference type="EMBL" id="DRMH01000118">
    <property type="protein sequence ID" value="HFC98549.1"/>
    <property type="molecule type" value="Genomic_DNA"/>
</dbReference>
<keyword evidence="10" id="KW-0548">Nucleotidyltransferase</keyword>
<dbReference type="Gene3D" id="3.90.550.10">
    <property type="entry name" value="Spore Coat Polysaccharide Biosynthesis Protein SpsA, Chain A"/>
    <property type="match status" value="1"/>
</dbReference>
<sequence>MRSRTIGLILAGGEARRFGGGKALAHLRGRPLALWVREALRPFCREIWLSLRQPEQAEGILAREFARVVLDPFPGEGPLSGILAGLRALAPGETLLVASCDQPLLKPALLQKLQTEFFAGDFWVGFCLNVRGKPEPFPGFYARKLLPFLEDYLRRGKRSLREWFCGLPPSKILGLSAEAWYPLDVQGITFLNINYREELEAIERFLS</sequence>
<keyword evidence="5 8" id="KW-0460">Magnesium</keyword>
<dbReference type="Proteomes" id="UP000886043">
    <property type="component" value="Unassembled WGS sequence"/>
</dbReference>
<comment type="catalytic activity">
    <reaction evidence="8">
        <text>Mo-molybdopterin + GTP + H(+) = Mo-molybdopterin guanine dinucleotide + diphosphate</text>
        <dbReference type="Rhea" id="RHEA:34243"/>
        <dbReference type="ChEBI" id="CHEBI:15378"/>
        <dbReference type="ChEBI" id="CHEBI:33019"/>
        <dbReference type="ChEBI" id="CHEBI:37565"/>
        <dbReference type="ChEBI" id="CHEBI:71302"/>
        <dbReference type="ChEBI" id="CHEBI:71310"/>
        <dbReference type="EC" id="2.7.7.77"/>
    </reaction>
</comment>
<protein>
    <recommendedName>
        <fullName evidence="8">Probable molybdenum cofactor guanylyltransferase</fullName>
        <shortName evidence="8">MoCo guanylyltransferase</shortName>
        <ecNumber evidence="8">2.7.7.77</ecNumber>
    </recommendedName>
    <alternativeName>
        <fullName evidence="8">GTP:molybdopterin guanylyltransferase</fullName>
    </alternativeName>
    <alternativeName>
        <fullName evidence="8">Mo-MPT guanylyltransferase</fullName>
    </alternativeName>
    <alternativeName>
        <fullName evidence="8">Molybdopterin guanylyltransferase</fullName>
    </alternativeName>
    <alternativeName>
        <fullName evidence="8">Molybdopterin-guanine dinucleotide synthase</fullName>
        <shortName evidence="8">MGD synthase</shortName>
    </alternativeName>
</protein>
<feature type="domain" description="MobA-like NTP transferase" evidence="9">
    <location>
        <begin position="7"/>
        <end position="161"/>
    </location>
</feature>
<evidence type="ECO:0000259" key="9">
    <source>
        <dbReference type="Pfam" id="PF12804"/>
    </source>
</evidence>
<dbReference type="SUPFAM" id="SSF53448">
    <property type="entry name" value="Nucleotide-diphospho-sugar transferases"/>
    <property type="match status" value="1"/>
</dbReference>
<dbReference type="GO" id="GO:0005525">
    <property type="term" value="F:GTP binding"/>
    <property type="evidence" value="ECO:0007669"/>
    <property type="project" value="UniProtKB-UniRule"/>
</dbReference>
<evidence type="ECO:0000256" key="5">
    <source>
        <dbReference type="ARBA" id="ARBA00022842"/>
    </source>
</evidence>
<dbReference type="GO" id="GO:0061603">
    <property type="term" value="F:molybdenum cofactor guanylyltransferase activity"/>
    <property type="evidence" value="ECO:0007669"/>
    <property type="project" value="UniProtKB-EC"/>
</dbReference>
<evidence type="ECO:0000256" key="7">
    <source>
        <dbReference type="ARBA" id="ARBA00023150"/>
    </source>
</evidence>
<dbReference type="HAMAP" id="MF_00316">
    <property type="entry name" value="MobA"/>
    <property type="match status" value="1"/>
</dbReference>
<dbReference type="AlphaFoldDB" id="A0A7C3CQM8"/>
<evidence type="ECO:0000256" key="6">
    <source>
        <dbReference type="ARBA" id="ARBA00023134"/>
    </source>
</evidence>
<keyword evidence="1 8" id="KW-0963">Cytoplasm</keyword>
<name>A0A7C3CQM8_9BACT</name>
<gene>
    <name evidence="8" type="primary">mobA</name>
    <name evidence="10" type="ORF">ENJ40_08865</name>
</gene>
<dbReference type="InterPro" id="IPR029044">
    <property type="entry name" value="Nucleotide-diphossugar_trans"/>
</dbReference>
<dbReference type="GO" id="GO:0005737">
    <property type="term" value="C:cytoplasm"/>
    <property type="evidence" value="ECO:0007669"/>
    <property type="project" value="UniProtKB-SubCell"/>
</dbReference>
<keyword evidence="3 8" id="KW-0479">Metal-binding</keyword>
<evidence type="ECO:0000256" key="8">
    <source>
        <dbReference type="HAMAP-Rule" id="MF_00316"/>
    </source>
</evidence>
<dbReference type="InterPro" id="IPR013482">
    <property type="entry name" value="Molybde_CF_guanTrfase"/>
</dbReference>
<dbReference type="CDD" id="cd02503">
    <property type="entry name" value="MobA"/>
    <property type="match status" value="1"/>
</dbReference>
<feature type="binding site" evidence="8">
    <location>
        <position position="22"/>
    </location>
    <ligand>
        <name>GTP</name>
        <dbReference type="ChEBI" id="CHEBI:37565"/>
    </ligand>
</feature>
<feature type="binding site" evidence="8">
    <location>
        <position position="71"/>
    </location>
    <ligand>
        <name>GTP</name>
        <dbReference type="ChEBI" id="CHEBI:37565"/>
    </ligand>
</feature>
<feature type="binding site" evidence="8">
    <location>
        <position position="101"/>
    </location>
    <ligand>
        <name>Mg(2+)</name>
        <dbReference type="ChEBI" id="CHEBI:18420"/>
    </ligand>
</feature>
<keyword evidence="6 8" id="KW-0342">GTP-binding</keyword>
<dbReference type="GO" id="GO:0046872">
    <property type="term" value="F:metal ion binding"/>
    <property type="evidence" value="ECO:0007669"/>
    <property type="project" value="UniProtKB-KW"/>
</dbReference>
<comment type="similarity">
    <text evidence="8">Belongs to the MobA family.</text>
</comment>
<keyword evidence="2 8" id="KW-0808">Transferase</keyword>
<dbReference type="Pfam" id="PF12804">
    <property type="entry name" value="NTP_transf_3"/>
    <property type="match status" value="1"/>
</dbReference>
<dbReference type="PANTHER" id="PTHR19136">
    <property type="entry name" value="MOLYBDENUM COFACTOR GUANYLYLTRANSFERASE"/>
    <property type="match status" value="1"/>
</dbReference>
<comment type="cofactor">
    <cofactor evidence="8">
        <name>Mg(2+)</name>
        <dbReference type="ChEBI" id="CHEBI:18420"/>
    </cofactor>
</comment>
<evidence type="ECO:0000256" key="4">
    <source>
        <dbReference type="ARBA" id="ARBA00022741"/>
    </source>
</evidence>
<dbReference type="GO" id="GO:0006777">
    <property type="term" value="P:Mo-molybdopterin cofactor biosynthetic process"/>
    <property type="evidence" value="ECO:0007669"/>
    <property type="project" value="UniProtKB-KW"/>
</dbReference>
<keyword evidence="4 8" id="KW-0547">Nucleotide-binding</keyword>